<dbReference type="Proteomes" id="UP000186040">
    <property type="component" value="Unassembled WGS sequence"/>
</dbReference>
<organism evidence="8 9">
    <name type="scientific">Actinokineospora bangkokensis</name>
    <dbReference type="NCBI Taxonomy" id="1193682"/>
    <lineage>
        <taxon>Bacteria</taxon>
        <taxon>Bacillati</taxon>
        <taxon>Actinomycetota</taxon>
        <taxon>Actinomycetes</taxon>
        <taxon>Pseudonocardiales</taxon>
        <taxon>Pseudonocardiaceae</taxon>
        <taxon>Actinokineospora</taxon>
    </lineage>
</organism>
<keyword evidence="3 6" id="KW-0812">Transmembrane</keyword>
<feature type="transmembrane region" description="Helical" evidence="6">
    <location>
        <begin position="136"/>
        <end position="155"/>
    </location>
</feature>
<feature type="transmembrane region" description="Helical" evidence="6">
    <location>
        <begin position="231"/>
        <end position="249"/>
    </location>
</feature>
<proteinExistence type="predicted"/>
<feature type="transmembrane region" description="Helical" evidence="6">
    <location>
        <begin position="43"/>
        <end position="69"/>
    </location>
</feature>
<evidence type="ECO:0000313" key="8">
    <source>
        <dbReference type="EMBL" id="OLR89615.1"/>
    </source>
</evidence>
<name>A0A1Q9LC85_9PSEU</name>
<dbReference type="Pfam" id="PF05425">
    <property type="entry name" value="CopD"/>
    <property type="match status" value="1"/>
</dbReference>
<feature type="transmembrane region" description="Helical" evidence="6">
    <location>
        <begin position="361"/>
        <end position="381"/>
    </location>
</feature>
<dbReference type="GO" id="GO:0005886">
    <property type="term" value="C:plasma membrane"/>
    <property type="evidence" value="ECO:0007669"/>
    <property type="project" value="UniProtKB-SubCell"/>
</dbReference>
<dbReference type="STRING" id="1193682.BJP25_05655"/>
<dbReference type="InterPro" id="IPR032694">
    <property type="entry name" value="CopC/D"/>
</dbReference>
<evidence type="ECO:0000256" key="3">
    <source>
        <dbReference type="ARBA" id="ARBA00022692"/>
    </source>
</evidence>
<dbReference type="InterPro" id="IPR019108">
    <property type="entry name" value="Caa3_assmbl_CtaG-rel"/>
</dbReference>
<feature type="transmembrane region" description="Helical" evidence="6">
    <location>
        <begin position="507"/>
        <end position="525"/>
    </location>
</feature>
<dbReference type="GO" id="GO:0006825">
    <property type="term" value="P:copper ion transport"/>
    <property type="evidence" value="ECO:0007669"/>
    <property type="project" value="InterPro"/>
</dbReference>
<reference evidence="8 9" key="1">
    <citation type="submission" date="2016-10" db="EMBL/GenBank/DDBJ databases">
        <title>The Draft Genome Sequence of Actinokineospora bangkokensis 44EHWT reveals the biosynthetic pathway of antifungal compounds Thailandins with unusual extender unit butylmalonyl-CoA.</title>
        <authorList>
            <person name="Greule A."/>
            <person name="Intra B."/>
            <person name="Flemming S."/>
            <person name="Rommel M.G."/>
            <person name="Panbangred W."/>
            <person name="Bechthold A."/>
        </authorList>
    </citation>
    <scope>NUCLEOTIDE SEQUENCE [LARGE SCALE GENOMIC DNA]</scope>
    <source>
        <strain evidence="8 9">44EHW</strain>
    </source>
</reference>
<accession>A0A1Q9LC85</accession>
<feature type="transmembrane region" description="Helical" evidence="6">
    <location>
        <begin position="261"/>
        <end position="281"/>
    </location>
</feature>
<feature type="transmembrane region" description="Helical" evidence="6">
    <location>
        <begin position="546"/>
        <end position="573"/>
    </location>
</feature>
<feature type="transmembrane region" description="Helical" evidence="6">
    <location>
        <begin position="393"/>
        <end position="411"/>
    </location>
</feature>
<feature type="transmembrane region" description="Helical" evidence="6">
    <location>
        <begin position="431"/>
        <end position="450"/>
    </location>
</feature>
<feature type="transmembrane region" description="Helical" evidence="6">
    <location>
        <begin position="593"/>
        <end position="614"/>
    </location>
</feature>
<comment type="subcellular location">
    <subcellularLocation>
        <location evidence="1">Cell membrane</location>
        <topology evidence="1">Multi-pass membrane protein</topology>
    </subcellularLocation>
</comment>
<sequence length="652" mass="68943">MVGLVVVGVLAAGVVAVVLLTLTGGAAEVLPGLPQSDAFTGYALTLVRVVAEAGSVVTIGGLLFAAFFVPPQRSGVLDVGGYGALRMAGWGAAVWFLGSLLLAPLTAADAAGLGVGDVLRTDVLVDLVGGLEQPKAWLFTAGFALVVWVGTRFVLSWGWTAALFFVSVAGVAPVALTGHSASGGSHDMATNSLLFHLLAAALWVGGLIALLVHGRRGGAHLGLAAARFSKVALVCWVVMAASGVVNALIRLPVRDLFTSSYGLLIVAKTALLVVLGVFGYFQRERGVKGVVERGDRGALLRLAGVEVLVMLVTIGVASALARTAPPASVQVQPDRTEIQLGYTLDGPPTAVRLLFDWRFDLVFGTAALVLAGLYAVGYRRLRARGISWPVGRVIAWMAGCFVILFATSSGVGRYSPAVFSVHMEAHMMLSMLAPVLLVLGAPVTLALRVLPTAGRDNPPGPREWLLAAVHSPVSKVLTNPVVALVLFVGSFYGLYLTGLFDAALPEHWAHLLMNAHFLLVGYIFYWPVIGVDPAPNRLPHLGRLGLVFASMPFHAFFGVIIMGMDTVVGLTFYQSLGLTWNADLVGDQRLGGGIAWASGEIPLLLVLIALLAQWSRADEREARRTDRRVDEGGSDDLEAYNAMLRQMARDKR</sequence>
<protein>
    <submittedName>
        <fullName evidence="8">Copper resistance protein CopD</fullName>
    </submittedName>
</protein>
<keyword evidence="4 6" id="KW-1133">Transmembrane helix</keyword>
<dbReference type="EMBL" id="MKQR01000032">
    <property type="protein sequence ID" value="OLR89615.1"/>
    <property type="molecule type" value="Genomic_DNA"/>
</dbReference>
<evidence type="ECO:0000256" key="1">
    <source>
        <dbReference type="ARBA" id="ARBA00004651"/>
    </source>
</evidence>
<keyword evidence="2" id="KW-1003">Cell membrane</keyword>
<dbReference type="InterPro" id="IPR008457">
    <property type="entry name" value="Cu-R_CopD_dom"/>
</dbReference>
<feature type="transmembrane region" description="Helical" evidence="6">
    <location>
        <begin position="302"/>
        <end position="321"/>
    </location>
</feature>
<dbReference type="PANTHER" id="PTHR34820:SF4">
    <property type="entry name" value="INNER MEMBRANE PROTEIN YEBZ"/>
    <property type="match status" value="1"/>
</dbReference>
<evidence type="ECO:0000256" key="6">
    <source>
        <dbReference type="SAM" id="Phobius"/>
    </source>
</evidence>
<evidence type="ECO:0000256" key="4">
    <source>
        <dbReference type="ARBA" id="ARBA00022989"/>
    </source>
</evidence>
<dbReference type="PANTHER" id="PTHR34820">
    <property type="entry name" value="INNER MEMBRANE PROTEIN YEBZ"/>
    <property type="match status" value="1"/>
</dbReference>
<evidence type="ECO:0000256" key="2">
    <source>
        <dbReference type="ARBA" id="ARBA00022475"/>
    </source>
</evidence>
<feature type="domain" description="Copper resistance protein D" evidence="7">
    <location>
        <begin position="224"/>
        <end position="320"/>
    </location>
</feature>
<feature type="transmembrane region" description="Helical" evidence="6">
    <location>
        <begin position="162"/>
        <end position="181"/>
    </location>
</feature>
<feature type="transmembrane region" description="Helical" evidence="6">
    <location>
        <begin position="476"/>
        <end position="495"/>
    </location>
</feature>
<comment type="caution">
    <text evidence="8">The sequence shown here is derived from an EMBL/GenBank/DDBJ whole genome shotgun (WGS) entry which is preliminary data.</text>
</comment>
<dbReference type="AlphaFoldDB" id="A0A1Q9LC85"/>
<feature type="transmembrane region" description="Helical" evidence="6">
    <location>
        <begin position="193"/>
        <end position="211"/>
    </location>
</feature>
<evidence type="ECO:0000256" key="5">
    <source>
        <dbReference type="ARBA" id="ARBA00023136"/>
    </source>
</evidence>
<keyword evidence="9" id="KW-1185">Reference proteome</keyword>
<feature type="transmembrane region" description="Helical" evidence="6">
    <location>
        <begin position="90"/>
        <end position="116"/>
    </location>
</feature>
<evidence type="ECO:0000259" key="7">
    <source>
        <dbReference type="Pfam" id="PF05425"/>
    </source>
</evidence>
<dbReference type="Pfam" id="PF09678">
    <property type="entry name" value="Caa3_CtaG"/>
    <property type="match status" value="1"/>
</dbReference>
<evidence type="ECO:0000313" key="9">
    <source>
        <dbReference type="Proteomes" id="UP000186040"/>
    </source>
</evidence>
<gene>
    <name evidence="8" type="ORF">BJP25_05655</name>
</gene>
<keyword evidence="5 6" id="KW-0472">Membrane</keyword>